<evidence type="ECO:0000313" key="1">
    <source>
        <dbReference type="EMBL" id="MDG4714391.1"/>
    </source>
</evidence>
<comment type="caution">
    <text evidence="1">The sequence shown here is derived from an EMBL/GenBank/DDBJ whole genome shotgun (WGS) entry which is preliminary data.</text>
</comment>
<dbReference type="Gene3D" id="2.60.40.1120">
    <property type="entry name" value="Carboxypeptidase-like, regulatory domain"/>
    <property type="match status" value="1"/>
</dbReference>
<organism evidence="1 2">
    <name type="scientific">Winogradskyella marincola</name>
    <dbReference type="NCBI Taxonomy" id="3037795"/>
    <lineage>
        <taxon>Bacteria</taxon>
        <taxon>Pseudomonadati</taxon>
        <taxon>Bacteroidota</taxon>
        <taxon>Flavobacteriia</taxon>
        <taxon>Flavobacteriales</taxon>
        <taxon>Flavobacteriaceae</taxon>
        <taxon>Winogradskyella</taxon>
    </lineage>
</organism>
<dbReference type="Proteomes" id="UP001529085">
    <property type="component" value="Unassembled WGS sequence"/>
</dbReference>
<evidence type="ECO:0000313" key="2">
    <source>
        <dbReference type="Proteomes" id="UP001529085"/>
    </source>
</evidence>
<name>A0ABT6FX80_9FLAO</name>
<keyword evidence="2" id="KW-1185">Reference proteome</keyword>
<gene>
    <name evidence="1" type="ORF">P7122_00775</name>
</gene>
<reference evidence="1 2" key="1">
    <citation type="submission" date="2023-03" db="EMBL/GenBank/DDBJ databases">
        <title>Strain YYF002 represents a novel species in the genus Winogradskyella isolated from seawater.</title>
        <authorList>
            <person name="Fu Z.-Y."/>
        </authorList>
    </citation>
    <scope>NUCLEOTIDE SEQUENCE [LARGE SCALE GENOMIC DNA]</scope>
    <source>
        <strain evidence="1 2">YYF002</strain>
    </source>
</reference>
<sequence length="309" mass="35841">MQESFFLVHMKVFFLLFPFLVFSQQNVAKGLVLDKVTNEPIPYVNISILESTIGTSSDDDGSFSLEIKEEDINKIVSLSSLGYESSKIPVSLFLKSEEIFLNPKTEVLEEVIIKDKFEEKTKTVNRIEDSDLCHGFGSFAENPWIIALYFPYKEAYEETEFLKLIKFHFGNFKNKKAKFRLRLFTVGKDSLPDIDILKENVIVELKKKQKEAVVDVADYDIIFPREGFYVAFEWLYIPYNEEEVTFHFADKKRKKEKRIKYLPAFSATCEEEGEFTIAVYVSGEWRFYASNAYRSEKKAVPAISLTLSN</sequence>
<proteinExistence type="predicted"/>
<protein>
    <submittedName>
        <fullName evidence="1">Carboxypeptidase-like regulatory domain-containing protein</fullName>
    </submittedName>
</protein>
<dbReference type="Pfam" id="PF13715">
    <property type="entry name" value="CarbopepD_reg_2"/>
    <property type="match status" value="1"/>
</dbReference>
<accession>A0ABT6FX80</accession>
<dbReference type="InterPro" id="IPR008969">
    <property type="entry name" value="CarboxyPept-like_regulatory"/>
</dbReference>
<dbReference type="SUPFAM" id="SSF49464">
    <property type="entry name" value="Carboxypeptidase regulatory domain-like"/>
    <property type="match status" value="1"/>
</dbReference>
<dbReference type="EMBL" id="JARSBN010000001">
    <property type="protein sequence ID" value="MDG4714391.1"/>
    <property type="molecule type" value="Genomic_DNA"/>
</dbReference>